<dbReference type="InterPro" id="IPR025178">
    <property type="entry name" value="Lnb_N"/>
</dbReference>
<evidence type="ECO:0000313" key="2">
    <source>
        <dbReference type="EMBL" id="MEE1974372.1"/>
    </source>
</evidence>
<evidence type="ECO:0000313" key="3">
    <source>
        <dbReference type="Proteomes" id="UP001343698"/>
    </source>
</evidence>
<dbReference type="RefSeq" id="WP_330072571.1">
    <property type="nucleotide sequence ID" value="NZ_JAZDDF010000124.1"/>
</dbReference>
<evidence type="ECO:0000259" key="1">
    <source>
        <dbReference type="Pfam" id="PF13387"/>
    </source>
</evidence>
<feature type="domain" description="Lnb N-terminal periplasmic" evidence="1">
    <location>
        <begin position="2"/>
        <end position="42"/>
    </location>
</feature>
<feature type="non-terminal residue" evidence="2">
    <location>
        <position position="79"/>
    </location>
</feature>
<dbReference type="Pfam" id="PF13387">
    <property type="entry name" value="Lnb_N"/>
    <property type="match status" value="1"/>
</dbReference>
<keyword evidence="3" id="KW-1185">Reference proteome</keyword>
<gene>
    <name evidence="2" type="ORF">V1H85_18105</name>
</gene>
<sequence>ENNYKPENRRYLYDFFYDNCATRIRDISQKVTNTKIEFKSPEDFTEKTFRDLIYEHVDKNTWGSFGIDLALGSIIDQNA</sequence>
<dbReference type="Proteomes" id="UP001343698">
    <property type="component" value="Unassembled WGS sequence"/>
</dbReference>
<organism evidence="2 3">
    <name type="scientific">Maribacter flavus</name>
    <dbReference type="NCBI Taxonomy" id="1658664"/>
    <lineage>
        <taxon>Bacteria</taxon>
        <taxon>Pseudomonadati</taxon>
        <taxon>Bacteroidota</taxon>
        <taxon>Flavobacteriia</taxon>
        <taxon>Flavobacteriales</taxon>
        <taxon>Flavobacteriaceae</taxon>
        <taxon>Maribacter</taxon>
    </lineage>
</organism>
<comment type="caution">
    <text evidence="2">The sequence shown here is derived from an EMBL/GenBank/DDBJ whole genome shotgun (WGS) entry which is preliminary data.</text>
</comment>
<accession>A0ABU7IN30</accession>
<feature type="non-terminal residue" evidence="2">
    <location>
        <position position="1"/>
    </location>
</feature>
<dbReference type="EMBL" id="JAZDDF010000124">
    <property type="protein sequence ID" value="MEE1974372.1"/>
    <property type="molecule type" value="Genomic_DNA"/>
</dbReference>
<proteinExistence type="predicted"/>
<reference evidence="2 3" key="1">
    <citation type="submission" date="2024-01" db="EMBL/GenBank/DDBJ databases">
        <title>Maribacter spp. originated from different algae showed divergent polysaccharides utilization ability.</title>
        <authorList>
            <person name="Wang H."/>
            <person name="Wu Y."/>
        </authorList>
    </citation>
    <scope>NUCLEOTIDE SEQUENCE [LARGE SCALE GENOMIC DNA]</scope>
    <source>
        <strain evidence="2 3">KPT27_14</strain>
    </source>
</reference>
<name>A0ABU7IN30_9FLAO</name>
<protein>
    <submittedName>
        <fullName evidence="2">DUF4105 domain-containing protein</fullName>
    </submittedName>
</protein>